<evidence type="ECO:0000313" key="2">
    <source>
        <dbReference type="Proteomes" id="UP000653644"/>
    </source>
</evidence>
<dbReference type="Proteomes" id="UP000653644">
    <property type="component" value="Unassembled WGS sequence"/>
</dbReference>
<comment type="caution">
    <text evidence="1">The sequence shown here is derived from an EMBL/GenBank/DDBJ whole genome shotgun (WGS) entry which is preliminary data.</text>
</comment>
<protein>
    <submittedName>
        <fullName evidence="1">Uncharacterized protein</fullName>
    </submittedName>
</protein>
<gene>
    <name evidence="1" type="ORF">GCM10010345_92910</name>
</gene>
<name>A0ABQ3DBK9_9ACTN</name>
<sequence length="40" mass="4620">MQTEDQLNEDFEIVFVDEFLSEAAETRSFSSGMGSMHCDW</sequence>
<organism evidence="1 2">
    <name type="scientific">Streptomyces canarius</name>
    <dbReference type="NCBI Taxonomy" id="285453"/>
    <lineage>
        <taxon>Bacteria</taxon>
        <taxon>Bacillati</taxon>
        <taxon>Actinomycetota</taxon>
        <taxon>Actinomycetes</taxon>
        <taxon>Kitasatosporales</taxon>
        <taxon>Streptomycetaceae</taxon>
        <taxon>Streptomyces</taxon>
    </lineage>
</organism>
<keyword evidence="2" id="KW-1185">Reference proteome</keyword>
<accession>A0ABQ3DBK9</accession>
<dbReference type="EMBL" id="BMVN01000111">
    <property type="protein sequence ID" value="GHA76318.1"/>
    <property type="molecule type" value="Genomic_DNA"/>
</dbReference>
<dbReference type="RefSeq" id="WP_268252875.1">
    <property type="nucleotide sequence ID" value="NZ_BMVN01000111.1"/>
</dbReference>
<evidence type="ECO:0000313" key="1">
    <source>
        <dbReference type="EMBL" id="GHA76318.1"/>
    </source>
</evidence>
<proteinExistence type="predicted"/>
<reference evidence="2" key="1">
    <citation type="journal article" date="2019" name="Int. J. Syst. Evol. Microbiol.">
        <title>The Global Catalogue of Microorganisms (GCM) 10K type strain sequencing project: providing services to taxonomists for standard genome sequencing and annotation.</title>
        <authorList>
            <consortium name="The Broad Institute Genomics Platform"/>
            <consortium name="The Broad Institute Genome Sequencing Center for Infectious Disease"/>
            <person name="Wu L."/>
            <person name="Ma J."/>
        </authorList>
    </citation>
    <scope>NUCLEOTIDE SEQUENCE [LARGE SCALE GENOMIC DNA]</scope>
    <source>
        <strain evidence="2">JCM 4733</strain>
    </source>
</reference>